<dbReference type="NCBIfam" id="NF041023">
    <property type="entry name" value="PP0621_fam"/>
    <property type="match status" value="1"/>
</dbReference>
<comment type="caution">
    <text evidence="1">The sequence shown here is derived from an EMBL/GenBank/DDBJ whole genome shotgun (WGS) entry which is preliminary data.</text>
</comment>
<dbReference type="GeneID" id="77319628"/>
<evidence type="ECO:0000313" key="1">
    <source>
        <dbReference type="EMBL" id="MCW5321423.1"/>
    </source>
</evidence>
<evidence type="ECO:0000313" key="2">
    <source>
        <dbReference type="Proteomes" id="UP001208935"/>
    </source>
</evidence>
<proteinExistence type="predicted"/>
<sequence length="71" mass="7610">MKYLVLLLVLLLGIGTWRSRRAAQGSAPPPRASAQDMPACAHCGVHIPQAEAWTLGNQAYCCAEHRQLGPG</sequence>
<name>A0ABT3KSX4_9BURK</name>
<organism evidence="1 2">
    <name type="scientific">Verminephrobacter aporrectodeae subsp. tuberculatae</name>
    <dbReference type="NCBI Taxonomy" id="1110392"/>
    <lineage>
        <taxon>Bacteria</taxon>
        <taxon>Pseudomonadati</taxon>
        <taxon>Pseudomonadota</taxon>
        <taxon>Betaproteobacteria</taxon>
        <taxon>Burkholderiales</taxon>
        <taxon>Comamonadaceae</taxon>
        <taxon>Verminephrobacter</taxon>
    </lineage>
</organism>
<accession>A0ABT3KSX4</accession>
<keyword evidence="2" id="KW-1185">Reference proteome</keyword>
<gene>
    <name evidence="1" type="ORF">D5039_09770</name>
</gene>
<reference evidence="2" key="1">
    <citation type="submission" date="2023-07" db="EMBL/GenBank/DDBJ databases">
        <title>Verminephrobacter genomes.</title>
        <authorList>
            <person name="Lund M.B."/>
        </authorList>
    </citation>
    <scope>NUCLEOTIDE SEQUENCE [LARGE SCALE GENOMIC DNA]</scope>
    <source>
        <strain evidence="2">AtM5-05</strain>
    </source>
</reference>
<dbReference type="RefSeq" id="WP_010104105.1">
    <property type="nucleotide sequence ID" value="NZ_QZCV01000002.1"/>
</dbReference>
<protein>
    <submittedName>
        <fullName evidence="1">Uncharacterized protein</fullName>
    </submittedName>
</protein>
<dbReference type="EMBL" id="QZCW01000002">
    <property type="protein sequence ID" value="MCW5321423.1"/>
    <property type="molecule type" value="Genomic_DNA"/>
</dbReference>
<dbReference type="InterPro" id="IPR049708">
    <property type="entry name" value="PP0621-like"/>
</dbReference>
<dbReference type="Proteomes" id="UP001208935">
    <property type="component" value="Unassembled WGS sequence"/>
</dbReference>